<dbReference type="Gene3D" id="3.40.190.10">
    <property type="entry name" value="Periplasmic binding protein-like II"/>
    <property type="match status" value="1"/>
</dbReference>
<dbReference type="SUPFAM" id="SSF53850">
    <property type="entry name" value="Periplasmic binding protein-like II"/>
    <property type="match status" value="1"/>
</dbReference>
<gene>
    <name evidence="3" type="ORF">LMG26411_05270</name>
</gene>
<organism evidence="3 4">
    <name type="scientific">Cupriavidus numazuensis</name>
    <dbReference type="NCBI Taxonomy" id="221992"/>
    <lineage>
        <taxon>Bacteria</taxon>
        <taxon>Pseudomonadati</taxon>
        <taxon>Pseudomonadota</taxon>
        <taxon>Betaproteobacteria</taxon>
        <taxon>Burkholderiales</taxon>
        <taxon>Burkholderiaceae</taxon>
        <taxon>Cupriavidus</taxon>
    </lineage>
</organism>
<reference evidence="3 4" key="1">
    <citation type="submission" date="2021-03" db="EMBL/GenBank/DDBJ databases">
        <authorList>
            <person name="Peeters C."/>
        </authorList>
    </citation>
    <scope>NUCLEOTIDE SEQUENCE [LARGE SCALE GENOMIC DNA]</scope>
    <source>
        <strain evidence="3 4">LMG 26411</strain>
    </source>
</reference>
<feature type="signal peptide" evidence="2">
    <location>
        <begin position="1"/>
        <end position="28"/>
    </location>
</feature>
<dbReference type="PIRSF" id="PIRSF017082">
    <property type="entry name" value="YflP"/>
    <property type="match status" value="1"/>
</dbReference>
<dbReference type="PANTHER" id="PTHR42928">
    <property type="entry name" value="TRICARBOXYLATE-BINDING PROTEIN"/>
    <property type="match status" value="1"/>
</dbReference>
<evidence type="ECO:0008006" key="5">
    <source>
        <dbReference type="Google" id="ProtNLM"/>
    </source>
</evidence>
<keyword evidence="2" id="KW-0732">Signal</keyword>
<proteinExistence type="inferred from homology"/>
<accession>A0ABN7Q6I8</accession>
<dbReference type="CDD" id="cd13578">
    <property type="entry name" value="PBP2_Bug27"/>
    <property type="match status" value="1"/>
</dbReference>
<evidence type="ECO:0000313" key="4">
    <source>
        <dbReference type="Proteomes" id="UP000672657"/>
    </source>
</evidence>
<dbReference type="Gene3D" id="3.40.190.150">
    <property type="entry name" value="Bordetella uptake gene, domain 1"/>
    <property type="match status" value="1"/>
</dbReference>
<dbReference type="EMBL" id="CAJPVI010000037">
    <property type="protein sequence ID" value="CAG2156518.1"/>
    <property type="molecule type" value="Genomic_DNA"/>
</dbReference>
<dbReference type="RefSeq" id="WP_211956170.1">
    <property type="nucleotide sequence ID" value="NZ_CAJPVI010000037.1"/>
</dbReference>
<feature type="chain" id="PRO_5047360302" description="Tripartite tricarboxylate transporter substrate binding protein" evidence="2">
    <location>
        <begin position="29"/>
        <end position="327"/>
    </location>
</feature>
<keyword evidence="4" id="KW-1185">Reference proteome</keyword>
<dbReference type="Proteomes" id="UP000672657">
    <property type="component" value="Unassembled WGS sequence"/>
</dbReference>
<evidence type="ECO:0000256" key="2">
    <source>
        <dbReference type="SAM" id="SignalP"/>
    </source>
</evidence>
<sequence>MKGIRIPKGITLACAAIALLGAHTSVRAEGWPAKPLRLIVPFPAGGPADVLARYVGQKLGEDLRQQVIVDNVPGMGGSLGMQRVAHASPDGYTLGFATVGALSVNPAIYRKVGYDPRRDFTPVGQVGEYENVLVTGATQPYRSLKELLATARATPDRITYGSAGNGSSNHLSGTLLASQSGVQIRHVPYKGSAAAMTDVMAGNVDFMFDVPVTALPQIRAGKVRALATTGAARSPDFPGVPTVAELVPGYVVVGWAAVVAPAALPADVTARLTGAIRKIVTTPDSRDHFRAQGFTPAYLPPERMGERIGADLVRWGGVVKAAGAGID</sequence>
<evidence type="ECO:0000256" key="1">
    <source>
        <dbReference type="ARBA" id="ARBA00006987"/>
    </source>
</evidence>
<evidence type="ECO:0000313" key="3">
    <source>
        <dbReference type="EMBL" id="CAG2156518.1"/>
    </source>
</evidence>
<dbReference type="InterPro" id="IPR005064">
    <property type="entry name" value="BUG"/>
</dbReference>
<dbReference type="Pfam" id="PF03401">
    <property type="entry name" value="TctC"/>
    <property type="match status" value="1"/>
</dbReference>
<name>A0ABN7Q6I8_9BURK</name>
<dbReference type="InterPro" id="IPR042100">
    <property type="entry name" value="Bug_dom1"/>
</dbReference>
<dbReference type="PANTHER" id="PTHR42928:SF5">
    <property type="entry name" value="BLR1237 PROTEIN"/>
    <property type="match status" value="1"/>
</dbReference>
<protein>
    <recommendedName>
        <fullName evidence="5">Tripartite tricarboxylate transporter substrate binding protein</fullName>
    </recommendedName>
</protein>
<comment type="similarity">
    <text evidence="1">Belongs to the UPF0065 (bug) family.</text>
</comment>
<comment type="caution">
    <text evidence="3">The sequence shown here is derived from an EMBL/GenBank/DDBJ whole genome shotgun (WGS) entry which is preliminary data.</text>
</comment>